<evidence type="ECO:0000259" key="16">
    <source>
        <dbReference type="Pfam" id="PF02668"/>
    </source>
</evidence>
<proteinExistence type="inferred from homology"/>
<comment type="similarity">
    <text evidence="4">Belongs to the gamma-BBH/TMLD family.</text>
</comment>
<evidence type="ECO:0000256" key="8">
    <source>
        <dbReference type="ARBA" id="ARBA00022964"/>
    </source>
</evidence>
<evidence type="ECO:0000313" key="18">
    <source>
        <dbReference type="EnsemblMetazoa" id="SCAU015136-PA"/>
    </source>
</evidence>
<dbReference type="SUPFAM" id="SSF51197">
    <property type="entry name" value="Clavaminate synthase-like"/>
    <property type="match status" value="1"/>
</dbReference>
<evidence type="ECO:0000256" key="4">
    <source>
        <dbReference type="ARBA" id="ARBA00008654"/>
    </source>
</evidence>
<dbReference type="InterPro" id="IPR038492">
    <property type="entry name" value="GBBH-like_N_sf"/>
</dbReference>
<evidence type="ECO:0000256" key="12">
    <source>
        <dbReference type="ARBA" id="ARBA00031778"/>
    </source>
</evidence>
<dbReference type="KEGG" id="scac:106086193"/>
<comment type="cofactor">
    <cofactor evidence="2">
        <name>L-ascorbate</name>
        <dbReference type="ChEBI" id="CHEBI:38290"/>
    </cofactor>
</comment>
<evidence type="ECO:0000256" key="1">
    <source>
        <dbReference type="ARBA" id="ARBA00001954"/>
    </source>
</evidence>
<protein>
    <recommendedName>
        <fullName evidence="5">trimethyllysine dioxygenase</fullName>
        <ecNumber evidence="5">1.14.11.8</ecNumber>
    </recommendedName>
    <alternativeName>
        <fullName evidence="12">Epsilon-trimethyllysine 2-oxoglutarate dioxygenase</fullName>
    </alternativeName>
    <alternativeName>
        <fullName evidence="11">TML hydroxylase</fullName>
    </alternativeName>
    <alternativeName>
        <fullName evidence="13">TML-alpha-ketoglutarate dioxygenase</fullName>
    </alternativeName>
</protein>
<feature type="domain" description="TauD/TfdA-like" evidence="16">
    <location>
        <begin position="113"/>
        <end position="349"/>
    </location>
</feature>
<dbReference type="VEuPathDB" id="VectorBase:SCAU015136"/>
<gene>
    <name evidence="18" type="primary">106086193</name>
</gene>
<dbReference type="GO" id="GO:0050353">
    <property type="term" value="F:trimethyllysine dioxygenase activity"/>
    <property type="evidence" value="ECO:0007669"/>
    <property type="project" value="UniProtKB-EC"/>
</dbReference>
<dbReference type="GO" id="GO:0046872">
    <property type="term" value="F:metal ion binding"/>
    <property type="evidence" value="ECO:0007669"/>
    <property type="project" value="UniProtKB-KW"/>
</dbReference>
<evidence type="ECO:0000256" key="13">
    <source>
        <dbReference type="ARBA" id="ARBA00032283"/>
    </source>
</evidence>
<dbReference type="Proteomes" id="UP000095300">
    <property type="component" value="Unassembled WGS sequence"/>
</dbReference>
<dbReference type="InterPro" id="IPR050411">
    <property type="entry name" value="AlphaKG_dependent_hydroxylases"/>
</dbReference>
<sequence>MIDISHGPHGETVKVNAFWLRDHCKCRKCYNPKISRRIFSFLELPKDMKVKDLQYSPEGEKVKVTWSDDHISKYDIEFILSSQFQNFKMKHSVDTSPIFWNVASILQNRSCLNVKLGDLCTSDTVAKDVVTSLIRYGLAFIQEVPPNLTSTEMAIRRLFPLMKTFQGEMFTFPDVFLQDEVTKVKAFVEPHTDGSYYSDPMGLQAIHCIEQSGERGDIFFTDGFHIARELRQRNPKAFDILSRVHVPTQLVVKDEHHSFSAPTIRVDPITKKINEIRLNMYDRSLFNTLPQCEMQDFYESMRELLTMANHSENRWQLPLEPGTMVIFDNWRLLHGRCAYSGNRTLARGYVQRTDFLSKARIMNILE</sequence>
<evidence type="ECO:0000256" key="15">
    <source>
        <dbReference type="ARBA" id="ARBA00049334"/>
    </source>
</evidence>
<reference evidence="18" key="1">
    <citation type="submission" date="2020-05" db="UniProtKB">
        <authorList>
            <consortium name="EnsemblMetazoa"/>
        </authorList>
    </citation>
    <scope>IDENTIFICATION</scope>
    <source>
        <strain evidence="18">USDA</strain>
    </source>
</reference>
<dbReference type="GO" id="GO:0045329">
    <property type="term" value="P:carnitine biosynthetic process"/>
    <property type="evidence" value="ECO:0007669"/>
    <property type="project" value="UniProtKB-UniPathway"/>
</dbReference>
<dbReference type="InterPro" id="IPR010376">
    <property type="entry name" value="GBBH-like_N"/>
</dbReference>
<evidence type="ECO:0000256" key="7">
    <source>
        <dbReference type="ARBA" id="ARBA00022873"/>
    </source>
</evidence>
<evidence type="ECO:0000256" key="6">
    <source>
        <dbReference type="ARBA" id="ARBA00022723"/>
    </source>
</evidence>
<evidence type="ECO:0000256" key="14">
    <source>
        <dbReference type="ARBA" id="ARBA00046008"/>
    </source>
</evidence>
<comment type="pathway">
    <text evidence="3">Amine and polyamine biosynthesis; carnitine biosynthesis.</text>
</comment>
<evidence type="ECO:0000259" key="17">
    <source>
        <dbReference type="Pfam" id="PF06155"/>
    </source>
</evidence>
<organism evidence="18 19">
    <name type="scientific">Stomoxys calcitrans</name>
    <name type="common">Stable fly</name>
    <name type="synonym">Conops calcitrans</name>
    <dbReference type="NCBI Taxonomy" id="35570"/>
    <lineage>
        <taxon>Eukaryota</taxon>
        <taxon>Metazoa</taxon>
        <taxon>Ecdysozoa</taxon>
        <taxon>Arthropoda</taxon>
        <taxon>Hexapoda</taxon>
        <taxon>Insecta</taxon>
        <taxon>Pterygota</taxon>
        <taxon>Neoptera</taxon>
        <taxon>Endopterygota</taxon>
        <taxon>Diptera</taxon>
        <taxon>Brachycera</taxon>
        <taxon>Muscomorpha</taxon>
        <taxon>Muscoidea</taxon>
        <taxon>Muscidae</taxon>
        <taxon>Stomoxys</taxon>
    </lineage>
</organism>
<feature type="domain" description="Gamma-butyrobetaine hydroxylase-like N-terminal" evidence="17">
    <location>
        <begin position="10"/>
        <end position="77"/>
    </location>
</feature>
<evidence type="ECO:0000256" key="11">
    <source>
        <dbReference type="ARBA" id="ARBA00030363"/>
    </source>
</evidence>
<dbReference type="Pfam" id="PF02668">
    <property type="entry name" value="TauD"/>
    <property type="match status" value="1"/>
</dbReference>
<dbReference type="STRING" id="35570.A0A1I8Q9J2"/>
<evidence type="ECO:0000256" key="3">
    <source>
        <dbReference type="ARBA" id="ARBA00005022"/>
    </source>
</evidence>
<dbReference type="PANTHER" id="PTHR10696">
    <property type="entry name" value="GAMMA-BUTYROBETAINE HYDROXYLASE-RELATED"/>
    <property type="match status" value="1"/>
</dbReference>
<evidence type="ECO:0000256" key="5">
    <source>
        <dbReference type="ARBA" id="ARBA00012267"/>
    </source>
</evidence>
<dbReference type="InterPro" id="IPR042098">
    <property type="entry name" value="TauD-like_sf"/>
</dbReference>
<evidence type="ECO:0000256" key="9">
    <source>
        <dbReference type="ARBA" id="ARBA00023002"/>
    </source>
</evidence>
<keyword evidence="9" id="KW-0560">Oxidoreductase</keyword>
<dbReference type="OrthoDB" id="408743at2759"/>
<comment type="catalytic activity">
    <reaction evidence="15">
        <text>N(6),N(6),N(6)-trimethyl-L-lysine + 2-oxoglutarate + O2 = (3S)-3-hydroxy-N(6),N(6),N(6)-trimethyl-L-lysine + succinate + CO2</text>
        <dbReference type="Rhea" id="RHEA:14181"/>
        <dbReference type="ChEBI" id="CHEBI:15379"/>
        <dbReference type="ChEBI" id="CHEBI:16526"/>
        <dbReference type="ChEBI" id="CHEBI:16810"/>
        <dbReference type="ChEBI" id="CHEBI:30031"/>
        <dbReference type="ChEBI" id="CHEBI:58100"/>
        <dbReference type="ChEBI" id="CHEBI:141499"/>
        <dbReference type="EC" id="1.14.11.8"/>
    </reaction>
</comment>
<dbReference type="Pfam" id="PF06155">
    <property type="entry name" value="GBBH-like_N"/>
    <property type="match status" value="1"/>
</dbReference>
<dbReference type="PANTHER" id="PTHR10696:SF51">
    <property type="entry name" value="TRIMETHYLLYSINE DIOXYGENASE, MITOCHONDRIAL"/>
    <property type="match status" value="1"/>
</dbReference>
<dbReference type="EnsemblMetazoa" id="SCAU015136-RA">
    <property type="protein sequence ID" value="SCAU015136-PA"/>
    <property type="gene ID" value="SCAU015136"/>
</dbReference>
<dbReference type="UniPathway" id="UPA00118"/>
<name>A0A1I8Q9J2_STOCA</name>
<evidence type="ECO:0000256" key="2">
    <source>
        <dbReference type="ARBA" id="ARBA00001961"/>
    </source>
</evidence>
<dbReference type="Gene3D" id="3.30.2020.30">
    <property type="match status" value="1"/>
</dbReference>
<dbReference type="FunFam" id="3.30.2020.30:FF:000002">
    <property type="entry name" value="Putative gamma-butyrobetaine dioxygenase"/>
    <property type="match status" value="1"/>
</dbReference>
<accession>A0A1I8Q9J2</accession>
<keyword evidence="19" id="KW-1185">Reference proteome</keyword>
<comment type="cofactor">
    <cofactor evidence="1">
        <name>Fe(2+)</name>
        <dbReference type="ChEBI" id="CHEBI:29033"/>
    </cofactor>
</comment>
<keyword evidence="6" id="KW-0479">Metal-binding</keyword>
<dbReference type="Gene3D" id="3.60.130.10">
    <property type="entry name" value="Clavaminate synthase-like"/>
    <property type="match status" value="1"/>
</dbReference>
<dbReference type="GO" id="GO:0005739">
    <property type="term" value="C:mitochondrion"/>
    <property type="evidence" value="ECO:0007669"/>
    <property type="project" value="TreeGrafter"/>
</dbReference>
<keyword evidence="8" id="KW-0223">Dioxygenase</keyword>
<dbReference type="EC" id="1.14.11.8" evidence="5"/>
<dbReference type="AlphaFoldDB" id="A0A1I8Q9J2"/>
<dbReference type="InterPro" id="IPR003819">
    <property type="entry name" value="TauD/TfdA-like"/>
</dbReference>
<comment type="function">
    <text evidence="14">Converts trimethyllysine (TML) into hydroxytrimethyllysine (HTML).</text>
</comment>
<keyword evidence="10" id="KW-0408">Iron</keyword>
<evidence type="ECO:0000256" key="10">
    <source>
        <dbReference type="ARBA" id="ARBA00023004"/>
    </source>
</evidence>
<keyword evidence="7" id="KW-0124">Carnitine biosynthesis</keyword>
<evidence type="ECO:0000313" key="19">
    <source>
        <dbReference type="Proteomes" id="UP000095300"/>
    </source>
</evidence>